<evidence type="ECO:0000259" key="2">
    <source>
        <dbReference type="Pfam" id="PF01979"/>
    </source>
</evidence>
<comment type="similarity">
    <text evidence="1">Belongs to the metallo-dependent hydrolases superfamily. ATZ/TRZ family.</text>
</comment>
<dbReference type="Proteomes" id="UP001556098">
    <property type="component" value="Unassembled WGS sequence"/>
</dbReference>
<dbReference type="NCBIfam" id="NF004801">
    <property type="entry name" value="PRK06151.1"/>
    <property type="match status" value="1"/>
</dbReference>
<dbReference type="Gene3D" id="2.30.40.10">
    <property type="entry name" value="Urease, subunit C, domain 1"/>
    <property type="match status" value="1"/>
</dbReference>
<protein>
    <submittedName>
        <fullName evidence="3">Amidohydrolase family protein</fullName>
    </submittedName>
</protein>
<name>A0ABV3RNN5_9RHOB</name>
<dbReference type="SUPFAM" id="SSF51556">
    <property type="entry name" value="Metallo-dependent hydrolases"/>
    <property type="match status" value="1"/>
</dbReference>
<dbReference type="SUPFAM" id="SSF51338">
    <property type="entry name" value="Composite domain of metallo-dependent hydrolases"/>
    <property type="match status" value="1"/>
</dbReference>
<dbReference type="InterPro" id="IPR050287">
    <property type="entry name" value="MTA/SAH_deaminase"/>
</dbReference>
<proteinExistence type="inferred from homology"/>
<dbReference type="PANTHER" id="PTHR43794:SF5">
    <property type="entry name" value="CHLOROHYDROLASE FAMILY PROTEIN"/>
    <property type="match status" value="1"/>
</dbReference>
<evidence type="ECO:0000256" key="1">
    <source>
        <dbReference type="ARBA" id="ARBA00006745"/>
    </source>
</evidence>
<evidence type="ECO:0000313" key="4">
    <source>
        <dbReference type="Proteomes" id="UP001556098"/>
    </source>
</evidence>
<reference evidence="3 4" key="1">
    <citation type="submission" date="2024-07" db="EMBL/GenBank/DDBJ databases">
        <title>Marimonas sp.nov., isolated from tidal-flat sediment.</title>
        <authorList>
            <person name="Jayan J.N."/>
            <person name="Lee S.S."/>
        </authorList>
    </citation>
    <scope>NUCLEOTIDE SEQUENCE [LARGE SCALE GENOMIC DNA]</scope>
    <source>
        <strain evidence="3 4">MJW-29</strain>
    </source>
</reference>
<sequence>MTAAGRQSGRVLLTADWVVGHREDGHILLPQGEVVFEDGEILFVGRGFDGDVARRIDYGQSLVGPGFIDLDALSDLDTTVLALDNQPGWRKGRVWPESYMQAGPREMYTPEELRWQKRYAFTRLIRNGITTALPIASLFYREWGETSDEFEGAAEAAQDLGLRVYLGPAYRSGNTFVRENTEIDFYFDEDRGLDGLEQARRFAQAFEGRAGGLIRTMLAPDRIETCTANLLRRTADVGRDLDIPVRLHCCQSAFEYQSVLRLQGMSPPEWLRDLDFFTARTILPHLTHISGCNGIDHRAPDLQILADSGASLAHCPLVMARGGAALQSFGTFRASGMTIGMGTDTHPPDMIQNMQIGLMTARLAEGKPDAVRAGDLYDAATLGGAAALGRSDLGRLAPGARADLVVIGLDDPAMGQIIDPIQTILLNGCGRDVRTVVIDGRFVMEDGAIPRVDHEALRTRAQHQFDRLVAQYPDRTFGHPPVQEIFRASYPVR</sequence>
<dbReference type="Pfam" id="PF01979">
    <property type="entry name" value="Amidohydro_1"/>
    <property type="match status" value="1"/>
</dbReference>
<dbReference type="InterPro" id="IPR032466">
    <property type="entry name" value="Metal_Hydrolase"/>
</dbReference>
<dbReference type="EMBL" id="JBFNXX010000007">
    <property type="protein sequence ID" value="MEW9920296.1"/>
    <property type="molecule type" value="Genomic_DNA"/>
</dbReference>
<evidence type="ECO:0000313" key="3">
    <source>
        <dbReference type="EMBL" id="MEW9920296.1"/>
    </source>
</evidence>
<dbReference type="InterPro" id="IPR011059">
    <property type="entry name" value="Metal-dep_hydrolase_composite"/>
</dbReference>
<keyword evidence="4" id="KW-1185">Reference proteome</keyword>
<dbReference type="RefSeq" id="WP_367877999.1">
    <property type="nucleotide sequence ID" value="NZ_JBFNXX010000007.1"/>
</dbReference>
<accession>A0ABV3RNN5</accession>
<comment type="caution">
    <text evidence="3">The sequence shown here is derived from an EMBL/GenBank/DDBJ whole genome shotgun (WGS) entry which is preliminary data.</text>
</comment>
<feature type="domain" description="Amidohydrolase-related" evidence="2">
    <location>
        <begin position="108"/>
        <end position="443"/>
    </location>
</feature>
<dbReference type="PANTHER" id="PTHR43794">
    <property type="entry name" value="AMINOHYDROLASE SSNA-RELATED"/>
    <property type="match status" value="1"/>
</dbReference>
<dbReference type="Gene3D" id="3.20.20.140">
    <property type="entry name" value="Metal-dependent hydrolases"/>
    <property type="match status" value="1"/>
</dbReference>
<gene>
    <name evidence="3" type="ORF">AB2B41_11805</name>
</gene>
<dbReference type="InterPro" id="IPR006680">
    <property type="entry name" value="Amidohydro-rel"/>
</dbReference>
<organism evidence="3 4">
    <name type="scientific">Sulfitobacter sediminis</name>
    <dbReference type="NCBI Taxonomy" id="3234186"/>
    <lineage>
        <taxon>Bacteria</taxon>
        <taxon>Pseudomonadati</taxon>
        <taxon>Pseudomonadota</taxon>
        <taxon>Alphaproteobacteria</taxon>
        <taxon>Rhodobacterales</taxon>
        <taxon>Roseobacteraceae</taxon>
        <taxon>Sulfitobacter</taxon>
    </lineage>
</organism>